<evidence type="ECO:0000256" key="6">
    <source>
        <dbReference type="ARBA" id="ARBA00047422"/>
    </source>
</evidence>
<feature type="compositionally biased region" description="Polar residues" evidence="8">
    <location>
        <begin position="335"/>
        <end position="345"/>
    </location>
</feature>
<keyword evidence="3 7" id="KW-0808">Transferase</keyword>
<dbReference type="Proteomes" id="UP000031586">
    <property type="component" value="Unassembled WGS sequence"/>
</dbReference>
<dbReference type="PANTHER" id="PTHR10629:SF50">
    <property type="entry name" value="DNA (CYTOSINE-5)-METHYLTRANSFERASE CMT3"/>
    <property type="match status" value="1"/>
</dbReference>
<dbReference type="EC" id="2.1.1.37" evidence="1"/>
<comment type="similarity">
    <text evidence="7">Belongs to the class I-like SAM-binding methyltransferase superfamily. C5-methyltransferase family.</text>
</comment>
<evidence type="ECO:0000256" key="8">
    <source>
        <dbReference type="SAM" id="MobiDB-lite"/>
    </source>
</evidence>
<evidence type="ECO:0000256" key="2">
    <source>
        <dbReference type="ARBA" id="ARBA00022603"/>
    </source>
</evidence>
<dbReference type="InterPro" id="IPR001525">
    <property type="entry name" value="C5_MeTfrase"/>
</dbReference>
<evidence type="ECO:0000313" key="10">
    <source>
        <dbReference type="Proteomes" id="UP000031586"/>
    </source>
</evidence>
<gene>
    <name evidence="9" type="ORF">H735_10840</name>
</gene>
<dbReference type="AlphaFoldDB" id="A0A0C1WAU2"/>
<dbReference type="EMBL" id="JPRD01000015">
    <property type="protein sequence ID" value="KIF53407.1"/>
    <property type="molecule type" value="Genomic_DNA"/>
</dbReference>
<dbReference type="PANTHER" id="PTHR10629">
    <property type="entry name" value="CYTOSINE-SPECIFIC METHYLTRANSFERASE"/>
    <property type="match status" value="1"/>
</dbReference>
<organism evidence="9 10">
    <name type="scientific">Vibrio owensii CAIM 1854 = LMG 25443</name>
    <dbReference type="NCBI Taxonomy" id="1229493"/>
    <lineage>
        <taxon>Bacteria</taxon>
        <taxon>Pseudomonadati</taxon>
        <taxon>Pseudomonadota</taxon>
        <taxon>Gammaproteobacteria</taxon>
        <taxon>Vibrionales</taxon>
        <taxon>Vibrionaceae</taxon>
        <taxon>Vibrio</taxon>
    </lineage>
</organism>
<dbReference type="GO" id="GO:0003886">
    <property type="term" value="F:DNA (cytosine-5-)-methyltransferase activity"/>
    <property type="evidence" value="ECO:0007669"/>
    <property type="project" value="UniProtKB-EC"/>
</dbReference>
<evidence type="ECO:0000313" key="9">
    <source>
        <dbReference type="EMBL" id="KIF53407.1"/>
    </source>
</evidence>
<dbReference type="Gene3D" id="3.40.50.150">
    <property type="entry name" value="Vaccinia Virus protein VP39"/>
    <property type="match status" value="1"/>
</dbReference>
<evidence type="ECO:0000256" key="3">
    <source>
        <dbReference type="ARBA" id="ARBA00022679"/>
    </source>
</evidence>
<feature type="region of interest" description="Disordered" evidence="8">
    <location>
        <begin position="335"/>
        <end position="355"/>
    </location>
</feature>
<dbReference type="InterPro" id="IPR029063">
    <property type="entry name" value="SAM-dependent_MTases_sf"/>
</dbReference>
<dbReference type="SUPFAM" id="SSF53335">
    <property type="entry name" value="S-adenosyl-L-methionine-dependent methyltransferases"/>
    <property type="match status" value="1"/>
</dbReference>
<reference evidence="9 10" key="1">
    <citation type="submission" date="2014-07" db="EMBL/GenBank/DDBJ databases">
        <title>Unique and conserved regions in Vibrio harveyi and related species in comparison with the shrimp pathogen Vibrio harveyi CAIM 1792.</title>
        <authorList>
            <person name="Espinoza-Valles I."/>
            <person name="Vora G."/>
            <person name="Leekitcharoenphon P."/>
            <person name="Ussery D."/>
            <person name="Hoj L."/>
            <person name="Gomez-Gil B."/>
        </authorList>
    </citation>
    <scope>NUCLEOTIDE SEQUENCE [LARGE SCALE GENOMIC DNA]</scope>
    <source>
        <strain evidence="10">CAIM 1854 / LMG 25443</strain>
    </source>
</reference>
<evidence type="ECO:0000256" key="5">
    <source>
        <dbReference type="ARBA" id="ARBA00022747"/>
    </source>
</evidence>
<dbReference type="RefSeq" id="WP_020194610.1">
    <property type="nucleotide sequence ID" value="NZ_BAOH01000005.1"/>
</dbReference>
<dbReference type="PRINTS" id="PR00105">
    <property type="entry name" value="C5METTRFRASE"/>
</dbReference>
<dbReference type="PATRIC" id="fig|1229493.5.peg.1260"/>
<keyword evidence="2 7" id="KW-0489">Methyltransferase</keyword>
<evidence type="ECO:0000256" key="1">
    <source>
        <dbReference type="ARBA" id="ARBA00011975"/>
    </source>
</evidence>
<dbReference type="InterPro" id="IPR050390">
    <property type="entry name" value="C5-Methyltransferase"/>
</dbReference>
<dbReference type="GO" id="GO:0032259">
    <property type="term" value="P:methylation"/>
    <property type="evidence" value="ECO:0007669"/>
    <property type="project" value="UniProtKB-KW"/>
</dbReference>
<comment type="caution">
    <text evidence="9">The sequence shown here is derived from an EMBL/GenBank/DDBJ whole genome shotgun (WGS) entry which is preliminary data.</text>
</comment>
<evidence type="ECO:0000256" key="7">
    <source>
        <dbReference type="PROSITE-ProRule" id="PRU01016"/>
    </source>
</evidence>
<feature type="active site" evidence="7">
    <location>
        <position position="106"/>
    </location>
</feature>
<dbReference type="GO" id="GO:0003677">
    <property type="term" value="F:DNA binding"/>
    <property type="evidence" value="ECO:0007669"/>
    <property type="project" value="TreeGrafter"/>
</dbReference>
<dbReference type="Pfam" id="PF00145">
    <property type="entry name" value="DNA_methylase"/>
    <property type="match status" value="2"/>
</dbReference>
<name>A0A0C1WAU2_9VIBR</name>
<protein>
    <recommendedName>
        <fullName evidence="1">DNA (cytosine-5-)-methyltransferase</fullName>
        <ecNumber evidence="1">2.1.1.37</ecNumber>
    </recommendedName>
</protein>
<keyword evidence="5" id="KW-0680">Restriction system</keyword>
<dbReference type="GO" id="GO:0009307">
    <property type="term" value="P:DNA restriction-modification system"/>
    <property type="evidence" value="ECO:0007669"/>
    <property type="project" value="UniProtKB-KW"/>
</dbReference>
<keyword evidence="4 7" id="KW-0949">S-adenosyl-L-methionine</keyword>
<dbReference type="PROSITE" id="PS51679">
    <property type="entry name" value="SAM_MT_C5"/>
    <property type="match status" value="1"/>
</dbReference>
<proteinExistence type="inferred from homology"/>
<evidence type="ECO:0000256" key="4">
    <source>
        <dbReference type="ARBA" id="ARBA00022691"/>
    </source>
</evidence>
<comment type="catalytic activity">
    <reaction evidence="6">
        <text>a 2'-deoxycytidine in DNA + S-adenosyl-L-methionine = a 5-methyl-2'-deoxycytidine in DNA + S-adenosyl-L-homocysteine + H(+)</text>
        <dbReference type="Rhea" id="RHEA:13681"/>
        <dbReference type="Rhea" id="RHEA-COMP:11369"/>
        <dbReference type="Rhea" id="RHEA-COMP:11370"/>
        <dbReference type="ChEBI" id="CHEBI:15378"/>
        <dbReference type="ChEBI" id="CHEBI:57856"/>
        <dbReference type="ChEBI" id="CHEBI:59789"/>
        <dbReference type="ChEBI" id="CHEBI:85452"/>
        <dbReference type="ChEBI" id="CHEBI:85454"/>
        <dbReference type="EC" id="2.1.1.37"/>
    </reaction>
</comment>
<dbReference type="GO" id="GO:0044027">
    <property type="term" value="P:negative regulation of gene expression via chromosomal CpG island methylation"/>
    <property type="evidence" value="ECO:0007669"/>
    <property type="project" value="TreeGrafter"/>
</dbReference>
<sequence length="392" mass="44063">MALKVLDLCTGLGAFTVAGRAVGGFESVCGSEIDKFCCKHMEQNLKLENSGDVRYLATDEIPNSTQKYLDEDKVPAEWESFSQFTMADFMEGVVPWPNMVCAGSPCQNITSVNINGNALGIDGEKSKVIYDVMNVVENLEPEYVLLENGPLLTNKGLDVLLRKFGLLEYQVEWNVVSCACFGFPHYRHRLFIFAARKDSPIAKTHRSIFKLVSEDACYLPGEVVPTFNMYTQEQIDKLYLETPRSIKGRSLRINALGNSIVYPVAKSHMRAVKTLHFLECNSDTKCDFEDGVEIKVGTKIPDEGYMINGKIFKRPRDFRLNPKKTEFENMSSTLLRKDGNNNFNPSRLERPGKSGGVNTDLMRAFGFNGGGFHPEWAEAYMGYPQKFTDVNQ</sequence>
<accession>A0A0C1WAU2</accession>